<proteinExistence type="predicted"/>
<dbReference type="CDD" id="cd14744">
    <property type="entry name" value="PAAR_CT_2"/>
    <property type="match status" value="1"/>
</dbReference>
<evidence type="ECO:0000313" key="1">
    <source>
        <dbReference type="EMBL" id="SUP80489.1"/>
    </source>
</evidence>
<dbReference type="EMBL" id="UHJC01000001">
    <property type="protein sequence ID" value="SUP80489.1"/>
    <property type="molecule type" value="Genomic_DNA"/>
</dbReference>
<sequence>MAKGYYLGVGDKTTCGGVITEGDATHVLMGKAASREQDRVTCGKHPGTYIIVGHVPGDLVNGRKFAGTLDSQSSCPCQARFIPSLMNSAYEK</sequence>
<accession>A0A380Q4K4</accession>
<dbReference type="InterPro" id="IPR008727">
    <property type="entry name" value="PAAR_motif"/>
</dbReference>
<dbReference type="Proteomes" id="UP000255087">
    <property type="component" value="Unassembled WGS sequence"/>
</dbReference>
<dbReference type="Pfam" id="PF05488">
    <property type="entry name" value="PAAR_motif"/>
    <property type="match status" value="1"/>
</dbReference>
<organism evidence="1 2">
    <name type="scientific">Yersinia pseudotuberculosis</name>
    <dbReference type="NCBI Taxonomy" id="633"/>
    <lineage>
        <taxon>Bacteria</taxon>
        <taxon>Pseudomonadati</taxon>
        <taxon>Pseudomonadota</taxon>
        <taxon>Gammaproteobacteria</taxon>
        <taxon>Enterobacterales</taxon>
        <taxon>Yersiniaceae</taxon>
        <taxon>Yersinia</taxon>
    </lineage>
</organism>
<dbReference type="AlphaFoldDB" id="A0A380Q4K4"/>
<protein>
    <submittedName>
        <fullName evidence="1">PAAR domain-containing protein</fullName>
    </submittedName>
</protein>
<reference evidence="1 2" key="1">
    <citation type="submission" date="2018-06" db="EMBL/GenBank/DDBJ databases">
        <authorList>
            <consortium name="Pathogen Informatics"/>
            <person name="Doyle S."/>
        </authorList>
    </citation>
    <scope>NUCLEOTIDE SEQUENCE [LARGE SCALE GENOMIC DNA]</scope>
    <source>
        <strain evidence="1 2">NCTC8580</strain>
    </source>
</reference>
<gene>
    <name evidence="1" type="ORF">NCTC8580_00544</name>
</gene>
<evidence type="ECO:0000313" key="2">
    <source>
        <dbReference type="Proteomes" id="UP000255087"/>
    </source>
</evidence>
<name>A0A380Q4K4_YERPU</name>